<evidence type="ECO:0000313" key="5">
    <source>
        <dbReference type="Proteomes" id="UP000193077"/>
    </source>
</evidence>
<dbReference type="InterPro" id="IPR049517">
    <property type="entry name" value="ACX-like_C"/>
</dbReference>
<dbReference type="Pfam" id="PF05378">
    <property type="entry name" value="Hydant_A_N"/>
    <property type="match status" value="1"/>
</dbReference>
<dbReference type="EC" id="6.4.1.8" evidence="4"/>
<evidence type="ECO:0000259" key="3">
    <source>
        <dbReference type="Pfam" id="PF19278"/>
    </source>
</evidence>
<organism evidence="4 5">
    <name type="scientific">Falsiruegeria litorea R37</name>
    <dbReference type="NCBI Taxonomy" id="1200284"/>
    <lineage>
        <taxon>Bacteria</taxon>
        <taxon>Pseudomonadati</taxon>
        <taxon>Pseudomonadota</taxon>
        <taxon>Alphaproteobacteria</taxon>
        <taxon>Rhodobacterales</taxon>
        <taxon>Roseobacteraceae</taxon>
        <taxon>Falsiruegeria</taxon>
    </lineage>
</organism>
<evidence type="ECO:0000313" key="4">
    <source>
        <dbReference type="EMBL" id="SLN54685.1"/>
    </source>
</evidence>
<feature type="domain" description="Hydantoinase A/oxoprolinase" evidence="1">
    <location>
        <begin position="204"/>
        <end position="497"/>
    </location>
</feature>
<gene>
    <name evidence="4" type="primary">apc3_1</name>
    <name evidence="4" type="ORF">TRL7639_02900</name>
</gene>
<dbReference type="GO" id="GO:0006749">
    <property type="term" value="P:glutathione metabolic process"/>
    <property type="evidence" value="ECO:0007669"/>
    <property type="project" value="TreeGrafter"/>
</dbReference>
<keyword evidence="5" id="KW-1185">Reference proteome</keyword>
<dbReference type="InterPro" id="IPR043129">
    <property type="entry name" value="ATPase_NBD"/>
</dbReference>
<keyword evidence="4" id="KW-0436">Ligase</keyword>
<dbReference type="GO" id="GO:0017168">
    <property type="term" value="F:5-oxoprolinase (ATP-hydrolyzing) activity"/>
    <property type="evidence" value="ECO:0007669"/>
    <property type="project" value="TreeGrafter"/>
</dbReference>
<dbReference type="SUPFAM" id="SSF53067">
    <property type="entry name" value="Actin-like ATPase domain"/>
    <property type="match status" value="1"/>
</dbReference>
<feature type="domain" description="Hydantoinase/oxoprolinase N-terminal" evidence="2">
    <location>
        <begin position="7"/>
        <end position="183"/>
    </location>
</feature>
<evidence type="ECO:0000259" key="1">
    <source>
        <dbReference type="Pfam" id="PF01968"/>
    </source>
</evidence>
<dbReference type="GO" id="GO:0005829">
    <property type="term" value="C:cytosol"/>
    <property type="evidence" value="ECO:0007669"/>
    <property type="project" value="TreeGrafter"/>
</dbReference>
<dbReference type="Pfam" id="PF01968">
    <property type="entry name" value="Hydantoinase_A"/>
    <property type="match status" value="1"/>
</dbReference>
<reference evidence="4 5" key="1">
    <citation type="submission" date="2017-03" db="EMBL/GenBank/DDBJ databases">
        <authorList>
            <person name="Afonso C.L."/>
            <person name="Miller P.J."/>
            <person name="Scott M.A."/>
            <person name="Spackman E."/>
            <person name="Goraichik I."/>
            <person name="Dimitrov K.M."/>
            <person name="Suarez D.L."/>
            <person name="Swayne D.E."/>
        </authorList>
    </citation>
    <scope>NUCLEOTIDE SEQUENCE [LARGE SCALE GENOMIC DNA]</scope>
    <source>
        <strain evidence="4 5">CECT 7639</strain>
    </source>
</reference>
<dbReference type="PANTHER" id="PTHR11365:SF23">
    <property type="entry name" value="HYPOTHETICAL 5-OXOPROLINASE (EUROFUNG)-RELATED"/>
    <property type="match status" value="1"/>
</dbReference>
<dbReference type="InterPro" id="IPR002821">
    <property type="entry name" value="Hydantoinase_A"/>
</dbReference>
<dbReference type="EMBL" id="FWFO01000002">
    <property type="protein sequence ID" value="SLN54685.1"/>
    <property type="molecule type" value="Genomic_DNA"/>
</dbReference>
<feature type="domain" description="Acetophenone carboxylase-like C-terminal" evidence="3">
    <location>
        <begin position="541"/>
        <end position="676"/>
    </location>
</feature>
<name>A0A1Y5T8H1_9RHOB</name>
<dbReference type="InterPro" id="IPR008040">
    <property type="entry name" value="Hydant_A_N"/>
</dbReference>
<evidence type="ECO:0000259" key="2">
    <source>
        <dbReference type="Pfam" id="PF05378"/>
    </source>
</evidence>
<dbReference type="InterPro" id="IPR045079">
    <property type="entry name" value="Oxoprolinase-like"/>
</dbReference>
<sequence length="695" mass="74818">MKAESIRMGVDIGGTFTDVVLEKAGEQYSVKVLTTYAAPENAIIDGMHQVCAKAGVNPSAIEQIIHGTTLATNALIERRGAKTALITTEGFRDVIEMRTESRFEQYDLNLNLPDPLLPRQMRFTVPGRVNAKGEILVELERADVEAVVDRIAEAGFESVAVGLIHSYLNPKHEQLVRDVLAEKLPDVSVSISSEVSPQMREYERFNTVVANAYIKPLMASYLGRLEDRLRGEGVDCRIFLMHSGGGIISIQNAADFPVRLVESGPAGGAVFAAHIAARYGLDKVLSFDMGGTTAKICLIKNQTPKTSRVFEVARTYRFKKGSGMPISIPVIDMVEIGAGGGSLAHVDGMRQIRVGPESAGSEPGPACYGRGGTRPGVTDADLVLGKLDPDNFAGGSIALHPDRSEQALSAHVGDTLDMDAVEAAFGVAEVVDENMANAARVHAVENGEDLSEYTMIAFGGAAPLHAGRLCEKLGVERLLVPPGAGVGSAIGFLRAPFSFEANRSVYMKLSDFDADKIKGLLTDLKAEATGFVRTCDEVSPILSEFKVYMRYTGQGWEIPIDLTEEQAMNPDAATFETRFEEDYTKLFGRPVAGMDIEITVWSVNATTPPEDVARIETTDGSAPVVLNGTRQLFDAASTKYLDARVIDRSLMEAGQRAHGPAAVTEAETTIIVPASRDAIRQPDGCIDVVTRRAVQ</sequence>
<protein>
    <submittedName>
        <fullName evidence="4">Acetophenone carboxylase gamma subunit</fullName>
        <ecNumber evidence="4">6.4.1.8</ecNumber>
    </submittedName>
</protein>
<accession>A0A1Y5T8H1</accession>
<dbReference type="Proteomes" id="UP000193077">
    <property type="component" value="Unassembled WGS sequence"/>
</dbReference>
<dbReference type="OrthoDB" id="9759608at2"/>
<dbReference type="Pfam" id="PF19278">
    <property type="entry name" value="Hydant_A_C"/>
    <property type="match status" value="1"/>
</dbReference>
<dbReference type="PANTHER" id="PTHR11365">
    <property type="entry name" value="5-OXOPROLINASE RELATED"/>
    <property type="match status" value="1"/>
</dbReference>
<proteinExistence type="predicted"/>
<dbReference type="GO" id="GO:0016874">
    <property type="term" value="F:ligase activity"/>
    <property type="evidence" value="ECO:0007669"/>
    <property type="project" value="UniProtKB-KW"/>
</dbReference>
<dbReference type="RefSeq" id="WP_085796571.1">
    <property type="nucleotide sequence ID" value="NZ_FWFO01000002.1"/>
</dbReference>
<dbReference type="AlphaFoldDB" id="A0A1Y5T8H1"/>